<dbReference type="AlphaFoldDB" id="A0A815SQ84"/>
<dbReference type="PANTHER" id="PTHR23504:SF1">
    <property type="entry name" value="GH21943P-RELATED"/>
    <property type="match status" value="1"/>
</dbReference>
<evidence type="ECO:0000256" key="4">
    <source>
        <dbReference type="ARBA" id="ARBA00022989"/>
    </source>
</evidence>
<feature type="non-terminal residue" evidence="8">
    <location>
        <position position="1"/>
    </location>
</feature>
<feature type="transmembrane region" description="Helical" evidence="6">
    <location>
        <begin position="162"/>
        <end position="184"/>
    </location>
</feature>
<sequence length="236" mass="26207">MKYLDKLWHFALISISGLFSVTFSIVYTYVADVTDENSRSTAYGLVTATFAASLITSPAIGAYLARLYSENVIIALSTLVAILDLLFIYFCVPESLPERLRTNQKLSWNKIDPFGALRNITHDRFIYLICLIVLLSYLPEAGQYSCFFVYLRLMLGFSEDEVAYFIAFIGVLSCIAQTLILACLQRYFGAKETIMVGLFFQIVQLAAFGIATSNSIMWFAGGLAALSSVTYPSISA</sequence>
<dbReference type="Gene3D" id="1.20.1250.20">
    <property type="entry name" value="MFS general substrate transporter like domains"/>
    <property type="match status" value="1"/>
</dbReference>
<dbReference type="InterPro" id="IPR036259">
    <property type="entry name" value="MFS_trans_sf"/>
</dbReference>
<dbReference type="EMBL" id="CAJNOL010011058">
    <property type="protein sequence ID" value="CAF1653380.1"/>
    <property type="molecule type" value="Genomic_DNA"/>
</dbReference>
<evidence type="ECO:0000313" key="10">
    <source>
        <dbReference type="Proteomes" id="UP000663854"/>
    </source>
</evidence>
<protein>
    <recommendedName>
        <fullName evidence="7">Major facilitator superfamily (MFS) profile domain-containing protein</fullName>
    </recommendedName>
</protein>
<feature type="transmembrane region" description="Helical" evidence="6">
    <location>
        <begin position="125"/>
        <end position="150"/>
    </location>
</feature>
<dbReference type="InterPro" id="IPR020846">
    <property type="entry name" value="MFS_dom"/>
</dbReference>
<comment type="subcellular location">
    <subcellularLocation>
        <location evidence="1">Membrane</location>
        <topology evidence="1">Multi-pass membrane protein</topology>
    </subcellularLocation>
</comment>
<evidence type="ECO:0000256" key="5">
    <source>
        <dbReference type="ARBA" id="ARBA00023136"/>
    </source>
</evidence>
<dbReference type="SUPFAM" id="SSF103473">
    <property type="entry name" value="MFS general substrate transporter"/>
    <property type="match status" value="1"/>
</dbReference>
<dbReference type="PANTHER" id="PTHR23504">
    <property type="entry name" value="MAJOR FACILITATOR SUPERFAMILY DOMAIN-CONTAINING PROTEIN 10"/>
    <property type="match status" value="1"/>
</dbReference>
<evidence type="ECO:0000313" key="11">
    <source>
        <dbReference type="Proteomes" id="UP000663870"/>
    </source>
</evidence>
<dbReference type="EMBL" id="CAJNOH010009293">
    <property type="protein sequence ID" value="CAF1495842.1"/>
    <property type="molecule type" value="Genomic_DNA"/>
</dbReference>
<dbReference type="Proteomes" id="UP000663854">
    <property type="component" value="Unassembled WGS sequence"/>
</dbReference>
<dbReference type="Pfam" id="PF07690">
    <property type="entry name" value="MFS_1"/>
    <property type="match status" value="1"/>
</dbReference>
<evidence type="ECO:0000313" key="9">
    <source>
        <dbReference type="EMBL" id="CAF1653380.1"/>
    </source>
</evidence>
<evidence type="ECO:0000256" key="6">
    <source>
        <dbReference type="SAM" id="Phobius"/>
    </source>
</evidence>
<feature type="domain" description="Major facilitator superfamily (MFS) profile" evidence="7">
    <location>
        <begin position="1"/>
        <end position="236"/>
    </location>
</feature>
<evidence type="ECO:0000256" key="3">
    <source>
        <dbReference type="ARBA" id="ARBA00022692"/>
    </source>
</evidence>
<keyword evidence="5 6" id="KW-0472">Membrane</keyword>
<dbReference type="GO" id="GO:0022857">
    <property type="term" value="F:transmembrane transporter activity"/>
    <property type="evidence" value="ECO:0007669"/>
    <property type="project" value="InterPro"/>
</dbReference>
<gene>
    <name evidence="9" type="ORF">JXQ802_LOCUS54901</name>
    <name evidence="8" type="ORF">PYM288_LOCUS38397</name>
</gene>
<keyword evidence="11" id="KW-1185">Reference proteome</keyword>
<dbReference type="PRINTS" id="PR01035">
    <property type="entry name" value="TCRTETA"/>
</dbReference>
<dbReference type="Proteomes" id="UP000663870">
    <property type="component" value="Unassembled WGS sequence"/>
</dbReference>
<keyword evidence="2" id="KW-0813">Transport</keyword>
<keyword evidence="4 6" id="KW-1133">Transmembrane helix</keyword>
<organism evidence="8 10">
    <name type="scientific">Rotaria sordida</name>
    <dbReference type="NCBI Taxonomy" id="392033"/>
    <lineage>
        <taxon>Eukaryota</taxon>
        <taxon>Metazoa</taxon>
        <taxon>Spiralia</taxon>
        <taxon>Gnathifera</taxon>
        <taxon>Rotifera</taxon>
        <taxon>Eurotatoria</taxon>
        <taxon>Bdelloidea</taxon>
        <taxon>Philodinida</taxon>
        <taxon>Philodinidae</taxon>
        <taxon>Rotaria</taxon>
    </lineage>
</organism>
<keyword evidence="3 6" id="KW-0812">Transmembrane</keyword>
<evidence type="ECO:0000313" key="8">
    <source>
        <dbReference type="EMBL" id="CAF1495842.1"/>
    </source>
</evidence>
<proteinExistence type="predicted"/>
<evidence type="ECO:0000259" key="7">
    <source>
        <dbReference type="PROSITE" id="PS50850"/>
    </source>
</evidence>
<reference evidence="8" key="1">
    <citation type="submission" date="2021-02" db="EMBL/GenBank/DDBJ databases">
        <authorList>
            <person name="Nowell W R."/>
        </authorList>
    </citation>
    <scope>NUCLEOTIDE SEQUENCE</scope>
</reference>
<feature type="transmembrane region" description="Helical" evidence="6">
    <location>
        <begin position="193"/>
        <end position="210"/>
    </location>
</feature>
<dbReference type="InterPro" id="IPR001958">
    <property type="entry name" value="Tet-R_TetA/multi-R_MdtG-like"/>
</dbReference>
<evidence type="ECO:0000256" key="1">
    <source>
        <dbReference type="ARBA" id="ARBA00004141"/>
    </source>
</evidence>
<name>A0A815SQ84_9BILA</name>
<feature type="transmembrane region" description="Helical" evidence="6">
    <location>
        <begin position="71"/>
        <end position="92"/>
    </location>
</feature>
<comment type="caution">
    <text evidence="8">The sequence shown here is derived from an EMBL/GenBank/DDBJ whole genome shotgun (WGS) entry which is preliminary data.</text>
</comment>
<dbReference type="PROSITE" id="PS50850">
    <property type="entry name" value="MFS"/>
    <property type="match status" value="1"/>
</dbReference>
<accession>A0A815SQ84</accession>
<evidence type="ECO:0000256" key="2">
    <source>
        <dbReference type="ARBA" id="ARBA00022448"/>
    </source>
</evidence>
<dbReference type="GO" id="GO:0016020">
    <property type="term" value="C:membrane"/>
    <property type="evidence" value="ECO:0007669"/>
    <property type="project" value="UniProtKB-SubCell"/>
</dbReference>
<feature type="transmembrane region" description="Helical" evidence="6">
    <location>
        <begin position="42"/>
        <end position="65"/>
    </location>
</feature>
<feature type="transmembrane region" description="Helical" evidence="6">
    <location>
        <begin position="6"/>
        <end position="30"/>
    </location>
</feature>
<dbReference type="InterPro" id="IPR011701">
    <property type="entry name" value="MFS"/>
</dbReference>